<evidence type="ECO:0000313" key="3">
    <source>
        <dbReference type="Proteomes" id="UP000023623"/>
    </source>
</evidence>
<feature type="region of interest" description="Disordered" evidence="1">
    <location>
        <begin position="1"/>
        <end position="22"/>
    </location>
</feature>
<sequence>MLMKTDEADGADDGGRSRSGAGSDVIIDLLLPSRRHAWQEYGCLRLLLLRWPMYMACCIVTPAADAMALCQVDALITVRWRSAGGKCRCLWRTLLPGASCYGPGLENDAA</sequence>
<dbReference type="EMBL" id="KK208764">
    <property type="protein sequence ID" value="EZF76815.1"/>
    <property type="molecule type" value="Genomic_DNA"/>
</dbReference>
<dbReference type="Proteomes" id="UP000023623">
    <property type="component" value="Unassembled WGS sequence"/>
</dbReference>
<protein>
    <submittedName>
        <fullName evidence="2">Uncharacterized protein</fullName>
    </submittedName>
</protein>
<evidence type="ECO:0000256" key="1">
    <source>
        <dbReference type="SAM" id="MobiDB-lite"/>
    </source>
</evidence>
<name>A0A022Y1K6_TRISD</name>
<gene>
    <name evidence="2" type="ORF">H105_01872</name>
</gene>
<evidence type="ECO:0000313" key="2">
    <source>
        <dbReference type="EMBL" id="EZF76815.1"/>
    </source>
</evidence>
<dbReference type="AlphaFoldDB" id="A0A022Y1K6"/>
<accession>A0A022Y1K6</accession>
<organism evidence="2 3">
    <name type="scientific">Trichophyton soudanense CBS 452.61</name>
    <dbReference type="NCBI Taxonomy" id="1215331"/>
    <lineage>
        <taxon>Eukaryota</taxon>
        <taxon>Fungi</taxon>
        <taxon>Dikarya</taxon>
        <taxon>Ascomycota</taxon>
        <taxon>Pezizomycotina</taxon>
        <taxon>Eurotiomycetes</taxon>
        <taxon>Eurotiomycetidae</taxon>
        <taxon>Onygenales</taxon>
        <taxon>Arthrodermataceae</taxon>
        <taxon>Trichophyton</taxon>
    </lineage>
</organism>
<dbReference type="HOGENOM" id="CLU_2172896_0_0_1"/>
<proteinExistence type="predicted"/>
<reference evidence="2 3" key="1">
    <citation type="submission" date="2014-02" db="EMBL/GenBank/DDBJ databases">
        <title>The Genome Sequence of Trichophyton rubrum (morphotype soudanense) CBS 452.61.</title>
        <authorList>
            <consortium name="The Broad Institute Genomics Platform"/>
            <person name="Cuomo C.A."/>
            <person name="White T.C."/>
            <person name="Graser Y."/>
            <person name="Martinez-Rossi N."/>
            <person name="Heitman J."/>
            <person name="Young S.K."/>
            <person name="Zeng Q."/>
            <person name="Gargeya S."/>
            <person name="Abouelleil A."/>
            <person name="Alvarado L."/>
            <person name="Chapman S.B."/>
            <person name="Gainer-Dewar J."/>
            <person name="Goldberg J."/>
            <person name="Griggs A."/>
            <person name="Gujja S."/>
            <person name="Hansen M."/>
            <person name="Howarth C."/>
            <person name="Imamovic A."/>
            <person name="Larimer J."/>
            <person name="Martinez D."/>
            <person name="Murphy C."/>
            <person name="Pearson M.D."/>
            <person name="Persinoti G."/>
            <person name="Poon T."/>
            <person name="Priest M."/>
            <person name="Roberts A.D."/>
            <person name="Saif S."/>
            <person name="Shea T.D."/>
            <person name="Sykes S.N."/>
            <person name="Wortman J."/>
            <person name="Nusbaum C."/>
            <person name="Birren B."/>
        </authorList>
    </citation>
    <scope>NUCLEOTIDE SEQUENCE [LARGE SCALE GENOMIC DNA]</scope>
    <source>
        <strain evidence="2 3">CBS 452.61</strain>
    </source>
</reference>
<keyword evidence="3" id="KW-1185">Reference proteome</keyword>